<feature type="region of interest" description="Disordered" evidence="1">
    <location>
        <begin position="84"/>
        <end position="155"/>
    </location>
</feature>
<feature type="compositionally biased region" description="Low complexity" evidence="1">
    <location>
        <begin position="127"/>
        <end position="149"/>
    </location>
</feature>
<protein>
    <submittedName>
        <fullName evidence="2">Uncharacterized protein</fullName>
    </submittedName>
</protein>
<evidence type="ECO:0000313" key="2">
    <source>
        <dbReference type="EMBL" id="AAS88567.1"/>
    </source>
</evidence>
<reference evidence="2" key="1">
    <citation type="journal article" date="2004" name="Mol. Genet. Genomics">
        <title>Sequencing of the Triticum monococcum hardness locus reveals good microcolinearity with rice.</title>
        <authorList>
            <person name="Chantret N."/>
            <person name="Cenci A."/>
            <person name="Sabot F."/>
            <person name="Anderson O."/>
            <person name="Dubcovsky J."/>
        </authorList>
    </citation>
    <scope>NUCLEOTIDE SEQUENCE</scope>
</reference>
<dbReference type="AlphaFoldDB" id="Q6RUK7"/>
<evidence type="ECO:0000256" key="1">
    <source>
        <dbReference type="SAM" id="MobiDB-lite"/>
    </source>
</evidence>
<dbReference type="EMBL" id="AY491681">
    <property type="protein sequence ID" value="AAS88567.1"/>
    <property type="molecule type" value="Genomic_DNA"/>
</dbReference>
<name>Q6RUK7_TRIMO</name>
<organism evidence="2">
    <name type="scientific">Triticum monococcum</name>
    <name type="common">Einkorn wheat</name>
    <name type="synonym">Crithodium monococcum</name>
    <dbReference type="NCBI Taxonomy" id="4568"/>
    <lineage>
        <taxon>Eukaryota</taxon>
        <taxon>Viridiplantae</taxon>
        <taxon>Streptophyta</taxon>
        <taxon>Embryophyta</taxon>
        <taxon>Tracheophyta</taxon>
        <taxon>Spermatophyta</taxon>
        <taxon>Magnoliopsida</taxon>
        <taxon>Liliopsida</taxon>
        <taxon>Poales</taxon>
        <taxon>Poaceae</taxon>
        <taxon>BOP clade</taxon>
        <taxon>Pooideae</taxon>
        <taxon>Triticodae</taxon>
        <taxon>Triticeae</taxon>
        <taxon>Triticinae</taxon>
        <taxon>Triticum</taxon>
    </lineage>
</organism>
<gene>
    <name evidence="2" type="ORF">109N23.6</name>
</gene>
<feature type="compositionally biased region" description="Polar residues" evidence="1">
    <location>
        <begin position="92"/>
        <end position="103"/>
    </location>
</feature>
<accession>Q6RUK7</accession>
<sequence>MGAQPRSPALHPDPPARVKTYIPGGFGGGGALRAVTLLEASSRYPLSSDPLYLHRERTNVACSKFAYLLGPGSSVSEDFRSVSGASLACPPSATQPAKPSGTASARDGWHGPLRTRSRRREQQLALGAATPSCTPAPAPGSSLSLPEGGVAEHAPYPGDEPQCIDRSGLLALAEEEQWYILYAVPDVSEDLMKPQKFPNTVFTFNEVPLPSRLFVESSVASPAGIVEYPYIAATDRSSHLLLCGYTSIGLTLYICDPFFRRTTGIFPHGGGFTCRHCVGLIRDHGRRLLMVADLITCFFEEVAFFTLFCTVDLYSWVEKELDCSKILDKQPWRGDGVLILEGGSR</sequence>
<proteinExistence type="predicted"/>